<dbReference type="KEGG" id="pyt:PKF023_07480"/>
<sequence>MHLFSENLAVEISSYYRNLALGHGVVPKVFTLVNGEGDQYLFFIDDLPYEKEEEKNQFLAYIVQQHDAVCYARGTLVIVEKNQQYIEFAVIDKDDAQAIVCSAQLTRDMDDKPIGLGEFEKTLVKKGSIIFGGLFAPIQLSEEKTEDFESLWLEMKAKILHRSMGL</sequence>
<dbReference type="EMBL" id="AP026974">
    <property type="protein sequence ID" value="BDT78799.1"/>
    <property type="molecule type" value="Genomic_DNA"/>
</dbReference>
<proteinExistence type="predicted"/>
<dbReference type="Proteomes" id="UP001211204">
    <property type="component" value="Chromosome"/>
</dbReference>
<dbReference type="EMBL" id="AP026973">
    <property type="protein sequence ID" value="BDT76945.1"/>
    <property type="molecule type" value="Genomic_DNA"/>
</dbReference>
<organism evidence="1">
    <name type="scientific">Polynucleobacter yangtzensis</name>
    <dbReference type="NCBI Taxonomy" id="1743159"/>
    <lineage>
        <taxon>Bacteria</taxon>
        <taxon>Pseudomonadati</taxon>
        <taxon>Pseudomonadota</taxon>
        <taxon>Betaproteobacteria</taxon>
        <taxon>Burkholderiales</taxon>
        <taxon>Burkholderiaceae</taxon>
        <taxon>Polynucleobacter</taxon>
    </lineage>
</organism>
<evidence type="ECO:0000313" key="1">
    <source>
        <dbReference type="EMBL" id="BDT76945.1"/>
    </source>
</evidence>
<name>A0A9C7CXD0_9BURK</name>
<dbReference type="OrthoDB" id="9129825at2"/>
<accession>A0A9C7CXD0</accession>
<evidence type="ECO:0000313" key="2">
    <source>
        <dbReference type="EMBL" id="BDT78799.1"/>
    </source>
</evidence>
<dbReference type="RefSeq" id="WP_068321173.1">
    <property type="nucleotide sequence ID" value="NZ_AP026973.1"/>
</dbReference>
<dbReference type="AlphaFoldDB" id="A0A9C7CXD0"/>
<gene>
    <name evidence="1" type="ORF">PKF023_07480</name>
    <name evidence="2" type="ORF">PKF032_06870</name>
</gene>
<evidence type="ECO:0000313" key="3">
    <source>
        <dbReference type="Proteomes" id="UP001211204"/>
    </source>
</evidence>
<keyword evidence="3" id="KW-1185">Reference proteome</keyword>
<reference evidence="1 3" key="1">
    <citation type="submission" date="2022-11" db="EMBL/GenBank/DDBJ databases">
        <title>Complete Genome Sequences of three Polynucleobacter sp. Subcluster PnecC Strains KF022, KF023, and KF032 Isolated from a Shallow Eutrophic Lake in Japan.</title>
        <authorList>
            <person name="Ogata Y."/>
            <person name="Watanabe K."/>
            <person name="Takemine S."/>
            <person name="Shindo C."/>
            <person name="Kurokawa R."/>
            <person name="Suda W."/>
        </authorList>
    </citation>
    <scope>NUCLEOTIDE SEQUENCE</scope>
    <source>
        <strain evidence="1">KF023</strain>
        <strain evidence="2 3">KF032</strain>
    </source>
</reference>
<dbReference type="Proteomes" id="UP001211097">
    <property type="component" value="Chromosome"/>
</dbReference>
<protein>
    <submittedName>
        <fullName evidence="1">Uncharacterized protein</fullName>
    </submittedName>
</protein>